<dbReference type="Pfam" id="PF00106">
    <property type="entry name" value="adh_short"/>
    <property type="match status" value="1"/>
</dbReference>
<evidence type="ECO:0000313" key="4">
    <source>
        <dbReference type="Proteomes" id="UP000647587"/>
    </source>
</evidence>
<evidence type="ECO:0000256" key="1">
    <source>
        <dbReference type="ARBA" id="ARBA00006484"/>
    </source>
</evidence>
<protein>
    <recommendedName>
        <fullName evidence="5">Short-chain dehydrogenase</fullName>
    </recommendedName>
</protein>
<dbReference type="SUPFAM" id="SSF51735">
    <property type="entry name" value="NAD(P)-binding Rossmann-fold domains"/>
    <property type="match status" value="1"/>
</dbReference>
<dbReference type="RefSeq" id="WP_189006538.1">
    <property type="nucleotide sequence ID" value="NZ_BMPP01000005.1"/>
</dbReference>
<evidence type="ECO:0008006" key="5">
    <source>
        <dbReference type="Google" id="ProtNLM"/>
    </source>
</evidence>
<comment type="similarity">
    <text evidence="1">Belongs to the short-chain dehydrogenases/reductases (SDR) family.</text>
</comment>
<dbReference type="EMBL" id="BMPP01000005">
    <property type="protein sequence ID" value="GGK21747.1"/>
    <property type="molecule type" value="Genomic_DNA"/>
</dbReference>
<gene>
    <name evidence="3" type="ORF">GCM10008955_13980</name>
</gene>
<keyword evidence="2" id="KW-0560">Oxidoreductase</keyword>
<name>A0ABQ2ETL5_9DEIO</name>
<reference evidence="4" key="1">
    <citation type="journal article" date="2019" name="Int. J. Syst. Evol. Microbiol.">
        <title>The Global Catalogue of Microorganisms (GCM) 10K type strain sequencing project: providing services to taxonomists for standard genome sequencing and annotation.</title>
        <authorList>
            <consortium name="The Broad Institute Genomics Platform"/>
            <consortium name="The Broad Institute Genome Sequencing Center for Infectious Disease"/>
            <person name="Wu L."/>
            <person name="Ma J."/>
        </authorList>
    </citation>
    <scope>NUCLEOTIDE SEQUENCE [LARGE SCALE GENOMIC DNA]</scope>
    <source>
        <strain evidence="4">JCM 30331</strain>
    </source>
</reference>
<dbReference type="Proteomes" id="UP000647587">
    <property type="component" value="Unassembled WGS sequence"/>
</dbReference>
<evidence type="ECO:0000256" key="2">
    <source>
        <dbReference type="ARBA" id="ARBA00023002"/>
    </source>
</evidence>
<comment type="caution">
    <text evidence="3">The sequence shown here is derived from an EMBL/GenBank/DDBJ whole genome shotgun (WGS) entry which is preliminary data.</text>
</comment>
<keyword evidence="4" id="KW-1185">Reference proteome</keyword>
<proteinExistence type="inferred from homology"/>
<dbReference type="InterPro" id="IPR036291">
    <property type="entry name" value="NAD(P)-bd_dom_sf"/>
</dbReference>
<sequence length="137" mass="14528">MLTGTFLTELNVASTAAFMPGPMMAVYYATKAYVLSFSEAVNEEVRGKSVNVTALCPGPVETGFQAAADLGQSKLFSGPNRLAMLSATEVARIGIRAMLRGQPVAVAGRINQVQTLLPRLLPRAVLPRLVASAQARH</sequence>
<accession>A0ABQ2ETL5</accession>
<dbReference type="InterPro" id="IPR002347">
    <property type="entry name" value="SDR_fam"/>
</dbReference>
<dbReference type="PANTHER" id="PTHR44196">
    <property type="entry name" value="DEHYDROGENASE/REDUCTASE SDR FAMILY MEMBER 7B"/>
    <property type="match status" value="1"/>
</dbReference>
<dbReference type="PANTHER" id="PTHR44196:SF2">
    <property type="entry name" value="SHORT-CHAIN DEHYDROGENASE-RELATED"/>
    <property type="match status" value="1"/>
</dbReference>
<organism evidence="3 4">
    <name type="scientific">Deinococcus malanensis</name>
    <dbReference type="NCBI Taxonomy" id="1706855"/>
    <lineage>
        <taxon>Bacteria</taxon>
        <taxon>Thermotogati</taxon>
        <taxon>Deinococcota</taxon>
        <taxon>Deinococci</taxon>
        <taxon>Deinococcales</taxon>
        <taxon>Deinococcaceae</taxon>
        <taxon>Deinococcus</taxon>
    </lineage>
</organism>
<dbReference type="Gene3D" id="3.40.50.720">
    <property type="entry name" value="NAD(P)-binding Rossmann-like Domain"/>
    <property type="match status" value="1"/>
</dbReference>
<evidence type="ECO:0000313" key="3">
    <source>
        <dbReference type="EMBL" id="GGK21747.1"/>
    </source>
</evidence>